<name>A0A1B0D5R3_PHLPP</name>
<protein>
    <recommendedName>
        <fullName evidence="3">Reticulon/nogo receptor</fullName>
    </recommendedName>
</protein>
<dbReference type="InterPro" id="IPR001611">
    <property type="entry name" value="Leu-rich_rpt"/>
</dbReference>
<evidence type="ECO:0000313" key="2">
    <source>
        <dbReference type="Proteomes" id="UP000092462"/>
    </source>
</evidence>
<dbReference type="EMBL" id="AJVK01011882">
    <property type="status" value="NOT_ANNOTATED_CDS"/>
    <property type="molecule type" value="Genomic_DNA"/>
</dbReference>
<dbReference type="InterPro" id="IPR003591">
    <property type="entry name" value="Leu-rich_rpt_typical-subtyp"/>
</dbReference>
<dbReference type="Pfam" id="PF13855">
    <property type="entry name" value="LRR_8"/>
    <property type="match status" value="1"/>
</dbReference>
<accession>A0A1B0D5R3</accession>
<dbReference type="Proteomes" id="UP000092462">
    <property type="component" value="Unassembled WGS sequence"/>
</dbReference>
<dbReference type="VEuPathDB" id="VectorBase:PPAPM1_002906"/>
<reference evidence="1" key="1">
    <citation type="submission" date="2022-08" db="UniProtKB">
        <authorList>
            <consortium name="EnsemblMetazoa"/>
        </authorList>
    </citation>
    <scope>IDENTIFICATION</scope>
    <source>
        <strain evidence="1">Israel</strain>
    </source>
</reference>
<dbReference type="PANTHER" id="PTHR24367:SF318">
    <property type="entry name" value="LEUCINE-RICH GLIOMA-INACTIVATED PROTEIN 1-LIKE"/>
    <property type="match status" value="1"/>
</dbReference>
<dbReference type="EnsemblMetazoa" id="PPAI002820-RA">
    <property type="protein sequence ID" value="PPAI002820-PA"/>
    <property type="gene ID" value="PPAI002820"/>
</dbReference>
<proteinExistence type="predicted"/>
<evidence type="ECO:0008006" key="3">
    <source>
        <dbReference type="Google" id="ProtNLM"/>
    </source>
</evidence>
<dbReference type="VEuPathDB" id="VectorBase:PPAI002820"/>
<dbReference type="PANTHER" id="PTHR24367">
    <property type="entry name" value="LEUCINE-RICH REPEAT-CONTAINING PROTEIN"/>
    <property type="match status" value="1"/>
</dbReference>
<keyword evidence="2" id="KW-1185">Reference proteome</keyword>
<evidence type="ECO:0000313" key="1">
    <source>
        <dbReference type="EnsemblMetazoa" id="PPAI002820-PA"/>
    </source>
</evidence>
<organism evidence="1 2">
    <name type="scientific">Phlebotomus papatasi</name>
    <name type="common">Sandfly</name>
    <dbReference type="NCBI Taxonomy" id="29031"/>
    <lineage>
        <taxon>Eukaryota</taxon>
        <taxon>Metazoa</taxon>
        <taxon>Ecdysozoa</taxon>
        <taxon>Arthropoda</taxon>
        <taxon>Hexapoda</taxon>
        <taxon>Insecta</taxon>
        <taxon>Pterygota</taxon>
        <taxon>Neoptera</taxon>
        <taxon>Endopterygota</taxon>
        <taxon>Diptera</taxon>
        <taxon>Nematocera</taxon>
        <taxon>Psychodoidea</taxon>
        <taxon>Psychodidae</taxon>
        <taxon>Phlebotomus</taxon>
        <taxon>Phlebotomus</taxon>
    </lineage>
</organism>
<dbReference type="Gene3D" id="3.80.10.10">
    <property type="entry name" value="Ribonuclease Inhibitor"/>
    <property type="match status" value="2"/>
</dbReference>
<dbReference type="AlphaFoldDB" id="A0A1B0D5R3"/>
<sequence>MGSWRSLVFILIVSACLIEGKYRDREAKRQRPHLFEPASTAASVNLCEKIPHMKLVCHCTHGNRSEVLGADCWIFNPDVPKKDPIWGAFYAHSSIETLKFSVYKPGNLTFIPTEIIHHLPNLKDFSVQYAQVTEIGSYALANRSHLSRVEFNNCTLQVLRRHAFIHHPALVEINLKFNQIVEIDRHAFSNLPNLERLLLGYNNITSLHDEVFIHLSKLAELYLQSNLIAILSREVFKGLGNLNVLSLSGNHITFVGDTVFAELWSLEELYLDSNRIEVRNLGLST</sequence>
<dbReference type="InterPro" id="IPR051295">
    <property type="entry name" value="LGI_related"/>
</dbReference>
<dbReference type="PROSITE" id="PS51257">
    <property type="entry name" value="PROKAR_LIPOPROTEIN"/>
    <property type="match status" value="1"/>
</dbReference>
<dbReference type="PROSITE" id="PS51450">
    <property type="entry name" value="LRR"/>
    <property type="match status" value="1"/>
</dbReference>
<dbReference type="SMART" id="SM00369">
    <property type="entry name" value="LRR_TYP"/>
    <property type="match status" value="5"/>
</dbReference>
<dbReference type="InterPro" id="IPR032675">
    <property type="entry name" value="LRR_dom_sf"/>
</dbReference>
<dbReference type="SUPFAM" id="SSF52058">
    <property type="entry name" value="L domain-like"/>
    <property type="match status" value="1"/>
</dbReference>